<dbReference type="InterPro" id="IPR030887">
    <property type="entry name" value="Beta-barrel_YaiO"/>
</dbReference>
<dbReference type="InterPro" id="IPR051685">
    <property type="entry name" value="Ycf3/AcsC/BcsC/TPR_MFPF"/>
</dbReference>
<name>A0A5D3YIL6_9BACT</name>
<protein>
    <submittedName>
        <fullName evidence="4">Outer membrane protein, YaiO family</fullName>
    </submittedName>
</protein>
<evidence type="ECO:0000256" key="2">
    <source>
        <dbReference type="ARBA" id="ARBA00022803"/>
    </source>
</evidence>
<dbReference type="SUPFAM" id="SSF48452">
    <property type="entry name" value="TPR-like"/>
    <property type="match status" value="1"/>
</dbReference>
<evidence type="ECO:0000259" key="3">
    <source>
        <dbReference type="Pfam" id="PF19413"/>
    </source>
</evidence>
<dbReference type="InterPro" id="IPR019734">
    <property type="entry name" value="TPR_rpt"/>
</dbReference>
<dbReference type="InterPro" id="IPR011990">
    <property type="entry name" value="TPR-like_helical_dom_sf"/>
</dbReference>
<keyword evidence="5" id="KW-1185">Reference proteome</keyword>
<evidence type="ECO:0000256" key="1">
    <source>
        <dbReference type="ARBA" id="ARBA00022737"/>
    </source>
</evidence>
<gene>
    <name evidence="4" type="ORF">LX73_1109</name>
</gene>
<feature type="domain" description="YaiO beta-barrel" evidence="3">
    <location>
        <begin position="189"/>
        <end position="355"/>
    </location>
</feature>
<dbReference type="PANTHER" id="PTHR44943">
    <property type="entry name" value="CELLULOSE SYNTHASE OPERON PROTEIN C"/>
    <property type="match status" value="1"/>
</dbReference>
<dbReference type="PANTHER" id="PTHR44943:SF8">
    <property type="entry name" value="TPR REPEAT-CONTAINING PROTEIN MJ0263"/>
    <property type="match status" value="1"/>
</dbReference>
<keyword evidence="2" id="KW-0802">TPR repeat</keyword>
<dbReference type="EMBL" id="VNHY01000002">
    <property type="protein sequence ID" value="TYP93405.1"/>
    <property type="molecule type" value="Genomic_DNA"/>
</dbReference>
<organism evidence="4 5">
    <name type="scientific">Fodinibius salinus</name>
    <dbReference type="NCBI Taxonomy" id="860790"/>
    <lineage>
        <taxon>Bacteria</taxon>
        <taxon>Pseudomonadati</taxon>
        <taxon>Balneolota</taxon>
        <taxon>Balneolia</taxon>
        <taxon>Balneolales</taxon>
        <taxon>Balneolaceae</taxon>
        <taxon>Fodinibius</taxon>
    </lineage>
</organism>
<dbReference type="Pfam" id="PF14559">
    <property type="entry name" value="TPR_19"/>
    <property type="match status" value="1"/>
</dbReference>
<reference evidence="4 5" key="1">
    <citation type="submission" date="2019-07" db="EMBL/GenBank/DDBJ databases">
        <title>Genomic Encyclopedia of Archaeal and Bacterial Type Strains, Phase II (KMG-II): from individual species to whole genera.</title>
        <authorList>
            <person name="Goeker M."/>
        </authorList>
    </citation>
    <scope>NUCLEOTIDE SEQUENCE [LARGE SCALE GENOMIC DNA]</scope>
    <source>
        <strain evidence="4 5">DSM 21935</strain>
    </source>
</reference>
<dbReference type="Proteomes" id="UP000324595">
    <property type="component" value="Unassembled WGS sequence"/>
</dbReference>
<proteinExistence type="predicted"/>
<dbReference type="AlphaFoldDB" id="A0A5D3YIL6"/>
<keyword evidence="1" id="KW-0677">Repeat</keyword>
<comment type="caution">
    <text evidence="4">The sequence shown here is derived from an EMBL/GenBank/DDBJ whole genome shotgun (WGS) entry which is preliminary data.</text>
</comment>
<dbReference type="Gene3D" id="1.25.40.10">
    <property type="entry name" value="Tetratricopeptide repeat domain"/>
    <property type="match status" value="1"/>
</dbReference>
<accession>A0A5D3YIL6</accession>
<dbReference type="SMART" id="SM00028">
    <property type="entry name" value="TPR"/>
    <property type="match status" value="4"/>
</dbReference>
<evidence type="ECO:0000313" key="4">
    <source>
        <dbReference type="EMBL" id="TYP93405.1"/>
    </source>
</evidence>
<sequence>MVNILNIDNMKRVLTILGAFLLITHATSVAQKQLSVDQLYEKARIAAFDEGDYKKARGYAYSALDRSPNYHGIRIFVGRLFSWEGKYQKAREELTYVLENDPDNREALLAIIDVENWSGNQRKAMQIVNRAINYYPEDNELLLQKASIFYKLEKYEESEEVYKKILRSSSANREAREGLQEVQLKQMKYKVNVSYRYDYFTDIFDPWKFSEFGLTRQTPYGSIIGRIQYAQRFGSDGTQFNLDAYPSITEGLYAYISGGYSKSSIYPEYRFGISLYKSLPSSFELEIGMRYLDFNTSQTDIYTASLTKYSGSYLFTLRTYLVPSQARSSKSLSLIVRRYFGSANSYLSLNGGFGSASTTTDIQFPQDIQTLDSWSLGIDGQYPLSERLFIGGNAGYDSSEYPNFTRKRFSFKAFVAYRF</sequence>
<evidence type="ECO:0000313" key="5">
    <source>
        <dbReference type="Proteomes" id="UP000324595"/>
    </source>
</evidence>
<dbReference type="Pfam" id="PF19413">
    <property type="entry name" value="YaiO"/>
    <property type="match status" value="1"/>
</dbReference>
<dbReference type="NCBIfam" id="TIGR04390">
    <property type="entry name" value="OMP_YaiO_dom"/>
    <property type="match status" value="1"/>
</dbReference>